<reference evidence="1" key="1">
    <citation type="journal article" date="2021" name="Proc. Natl. Acad. Sci. U.S.A.">
        <title>A Catalog of Tens of Thousands of Viruses from Human Metagenomes Reveals Hidden Associations with Chronic Diseases.</title>
        <authorList>
            <person name="Tisza M.J."/>
            <person name="Buck C.B."/>
        </authorList>
    </citation>
    <scope>NUCLEOTIDE SEQUENCE</scope>
    <source>
        <strain evidence="1">CtMYJ33</strain>
    </source>
</reference>
<protein>
    <submittedName>
        <fullName evidence="1">Uncharacterized protein</fullName>
    </submittedName>
</protein>
<name>A0A8S5P9D4_9CAUD</name>
<evidence type="ECO:0000313" key="1">
    <source>
        <dbReference type="EMBL" id="DAE03686.1"/>
    </source>
</evidence>
<dbReference type="EMBL" id="BK015370">
    <property type="protein sequence ID" value="DAE03686.1"/>
    <property type="molecule type" value="Genomic_DNA"/>
</dbReference>
<proteinExistence type="predicted"/>
<accession>A0A8S5P9D4</accession>
<organism evidence="1">
    <name type="scientific">Siphoviridae sp. ctMYJ33</name>
    <dbReference type="NCBI Taxonomy" id="2825461"/>
    <lineage>
        <taxon>Viruses</taxon>
        <taxon>Duplodnaviria</taxon>
        <taxon>Heunggongvirae</taxon>
        <taxon>Uroviricota</taxon>
        <taxon>Caudoviricetes</taxon>
    </lineage>
</organism>
<sequence>MNEEEFITKFYSCDDEEQFLKDVYHNLNYLQQEKQQPKIQISAREEEYRKLEENWNKLKEYIKQEPTLDFYNDKLPFEVIMVKIINKMQEIEQGSDSNDSN</sequence>